<keyword evidence="1" id="KW-0175">Coiled coil</keyword>
<protein>
    <submittedName>
        <fullName evidence="3">Uncharacterized protein</fullName>
    </submittedName>
</protein>
<name>A0A2T2N5Z9_CORCC</name>
<proteinExistence type="predicted"/>
<feature type="compositionally biased region" description="Polar residues" evidence="2">
    <location>
        <begin position="54"/>
        <end position="77"/>
    </location>
</feature>
<evidence type="ECO:0000256" key="1">
    <source>
        <dbReference type="SAM" id="Coils"/>
    </source>
</evidence>
<feature type="compositionally biased region" description="Polar residues" evidence="2">
    <location>
        <begin position="12"/>
        <end position="29"/>
    </location>
</feature>
<evidence type="ECO:0000313" key="3">
    <source>
        <dbReference type="EMBL" id="PSN60872.1"/>
    </source>
</evidence>
<evidence type="ECO:0000256" key="2">
    <source>
        <dbReference type="SAM" id="MobiDB-lite"/>
    </source>
</evidence>
<dbReference type="EMBL" id="KZ678146">
    <property type="protein sequence ID" value="PSN60872.1"/>
    <property type="molecule type" value="Genomic_DNA"/>
</dbReference>
<gene>
    <name evidence="3" type="ORF">BS50DRAFT_578700</name>
</gene>
<reference evidence="3 4" key="1">
    <citation type="journal article" date="2018" name="Front. Microbiol.">
        <title>Genome-Wide Analysis of Corynespora cassiicola Leaf Fall Disease Putative Effectors.</title>
        <authorList>
            <person name="Lopez D."/>
            <person name="Ribeiro S."/>
            <person name="Label P."/>
            <person name="Fumanal B."/>
            <person name="Venisse J.S."/>
            <person name="Kohler A."/>
            <person name="de Oliveira R.R."/>
            <person name="Labutti K."/>
            <person name="Lipzen A."/>
            <person name="Lail K."/>
            <person name="Bauer D."/>
            <person name="Ohm R.A."/>
            <person name="Barry K.W."/>
            <person name="Spatafora J."/>
            <person name="Grigoriev I.V."/>
            <person name="Martin F.M."/>
            <person name="Pujade-Renaud V."/>
        </authorList>
    </citation>
    <scope>NUCLEOTIDE SEQUENCE [LARGE SCALE GENOMIC DNA]</scope>
    <source>
        <strain evidence="3 4">Philippines</strain>
    </source>
</reference>
<organism evidence="3 4">
    <name type="scientific">Corynespora cassiicola Philippines</name>
    <dbReference type="NCBI Taxonomy" id="1448308"/>
    <lineage>
        <taxon>Eukaryota</taxon>
        <taxon>Fungi</taxon>
        <taxon>Dikarya</taxon>
        <taxon>Ascomycota</taxon>
        <taxon>Pezizomycotina</taxon>
        <taxon>Dothideomycetes</taxon>
        <taxon>Pleosporomycetidae</taxon>
        <taxon>Pleosporales</taxon>
        <taxon>Corynesporascaceae</taxon>
        <taxon>Corynespora</taxon>
    </lineage>
</organism>
<dbReference type="AlphaFoldDB" id="A0A2T2N5Z9"/>
<feature type="coiled-coil region" evidence="1">
    <location>
        <begin position="78"/>
        <end position="161"/>
    </location>
</feature>
<keyword evidence="4" id="KW-1185">Reference proteome</keyword>
<accession>A0A2T2N5Z9</accession>
<sequence>MDKDPPEDNETPSEWQTKTCGYASHTQNVEPFPSRRINSWDAVSRFSDRERTSNEPLPTTTSEVNFTSQPHGGQTNKLMRSRDQVRDLKLQLERAKQNIEKIEREKNEMDKNHKDLYDDYCHLKRNREIEHEQLHVMDQAESQWKRQCHDLEETIHSLQQALSHEKQHVASAKQLADRIHMEKDTSMVVFAPQMMDTNICQDLSSLLGDIRTWSAKFSCDTGRMPDFKLDSILRYQQVVPLCKNLADIVSFMDQYRKDKHLDEKSRKQFDKMRKRHFIRGWASLVMIEKCFWRSDSWLHKADSEAFNHIEKVLLEAGNEHRNDVPQREIHDWRALTAYLLSKATSQDTQDKSMDKIASKAASDVIGLLHPWARSIQAEELEQRLADIYKAAMELSCLLRKQRAHWELYFPTSNRSSDTLRYDSSSMEDINDKNTLDTSLDRRVEIVIEPALSKTGTMDGTKFEAGAHVTIKAKVYLAL</sequence>
<dbReference type="OrthoDB" id="5213630at2759"/>
<feature type="region of interest" description="Disordered" evidence="2">
    <location>
        <begin position="1"/>
        <end position="77"/>
    </location>
</feature>
<evidence type="ECO:0000313" key="4">
    <source>
        <dbReference type="Proteomes" id="UP000240883"/>
    </source>
</evidence>
<dbReference type="Proteomes" id="UP000240883">
    <property type="component" value="Unassembled WGS sequence"/>
</dbReference>